<evidence type="ECO:0000313" key="2">
    <source>
        <dbReference type="EMBL" id="GHF72966.1"/>
    </source>
</evidence>
<accession>A0A8H9J0B5</accession>
<keyword evidence="3" id="KW-1185">Reference proteome</keyword>
<dbReference type="EMBL" id="BNAV01000009">
    <property type="protein sequence ID" value="GHF72966.1"/>
    <property type="molecule type" value="Genomic_DNA"/>
</dbReference>
<dbReference type="Proteomes" id="UP000658656">
    <property type="component" value="Unassembled WGS sequence"/>
</dbReference>
<feature type="region of interest" description="Disordered" evidence="1">
    <location>
        <begin position="161"/>
        <end position="208"/>
    </location>
</feature>
<reference evidence="2" key="2">
    <citation type="submission" date="2020-09" db="EMBL/GenBank/DDBJ databases">
        <authorList>
            <person name="Sun Q."/>
            <person name="Zhou Y."/>
        </authorList>
    </citation>
    <scope>NUCLEOTIDE SEQUENCE</scope>
    <source>
        <strain evidence="2">CGMCC 4.7679</strain>
    </source>
</reference>
<evidence type="ECO:0000256" key="1">
    <source>
        <dbReference type="SAM" id="MobiDB-lite"/>
    </source>
</evidence>
<comment type="caution">
    <text evidence="2">The sequence shown here is derived from an EMBL/GenBank/DDBJ whole genome shotgun (WGS) entry which is preliminary data.</text>
</comment>
<reference evidence="2" key="1">
    <citation type="journal article" date="2014" name="Int. J. Syst. Evol. Microbiol.">
        <title>Complete genome sequence of Corynebacterium casei LMG S-19264T (=DSM 44701T), isolated from a smear-ripened cheese.</title>
        <authorList>
            <consortium name="US DOE Joint Genome Institute (JGI-PGF)"/>
            <person name="Walter F."/>
            <person name="Albersmeier A."/>
            <person name="Kalinowski J."/>
            <person name="Ruckert C."/>
        </authorList>
    </citation>
    <scope>NUCLEOTIDE SEQUENCE</scope>
    <source>
        <strain evidence="2">CGMCC 4.7679</strain>
    </source>
</reference>
<protein>
    <submittedName>
        <fullName evidence="2">Membrane protein</fullName>
    </submittedName>
</protein>
<dbReference type="OrthoDB" id="5189864at2"/>
<sequence length="208" mass="22035">MANTRTDEVRNIVNSAVEQLRTPLLAALGAGNLAGQAVADAVGKAKERVAESGEVARKNIEELPTEVTTLREKLDPTELRKLVDDYTEAALRLYNKLAETGEQAWDKFLTEPRVKAVLDQVEGVSAEARGKVEDVLGLAAKKTREGGAKVAVESHDVAAKIEDAEETVAPKPAAKSTPARKPAGTTQRTTTTAAAKKPAGGTTPKNTK</sequence>
<dbReference type="AlphaFoldDB" id="A0A8H9J0B5"/>
<name>A0A8H9J0B5_9PSEU</name>
<dbReference type="RefSeq" id="WP_145933092.1">
    <property type="nucleotide sequence ID" value="NZ_BNAV01000009.1"/>
</dbReference>
<gene>
    <name evidence="2" type="ORF">GCM10017566_53590</name>
</gene>
<proteinExistence type="predicted"/>
<evidence type="ECO:0000313" key="3">
    <source>
        <dbReference type="Proteomes" id="UP000658656"/>
    </source>
</evidence>
<organism evidence="2 3">
    <name type="scientific">Amycolatopsis bartoniae</name>
    <dbReference type="NCBI Taxonomy" id="941986"/>
    <lineage>
        <taxon>Bacteria</taxon>
        <taxon>Bacillati</taxon>
        <taxon>Actinomycetota</taxon>
        <taxon>Actinomycetes</taxon>
        <taxon>Pseudonocardiales</taxon>
        <taxon>Pseudonocardiaceae</taxon>
        <taxon>Amycolatopsis</taxon>
    </lineage>
</organism>
<feature type="compositionally biased region" description="Low complexity" evidence="1">
    <location>
        <begin position="181"/>
        <end position="208"/>
    </location>
</feature>